<name>A0A173ZLU2_9FIRM</name>
<sequence>MKRRYSCIAIILIMCILSACHNKKEESVSTSVNDTGVTTEASNDISDETRKLLELGEYDDIELKGDSRDVVSIVKNDQRFLFPECKVLSVTYTTFSENDTFLSLNKKEVLELIDLIEESPILKDGDSLSNYGVKENTQEKYAKICIVYKNNHGEVQNVWLNTFKGDVLHFCDSSGEDYRIGPNKKLVKFITKHTGYRVLSTADFDKIERIVVKYNNEEYQLSAKKTEQFIKAVKKLDKRQDEFHDYNLTALAYTSDGDVYHIKAGLGEYSENDIAIEGACYEEAENVVRLLEK</sequence>
<evidence type="ECO:0000313" key="3">
    <source>
        <dbReference type="Proteomes" id="UP000095679"/>
    </source>
</evidence>
<keyword evidence="1" id="KW-0732">Signal</keyword>
<proteinExistence type="predicted"/>
<evidence type="ECO:0000256" key="1">
    <source>
        <dbReference type="SAM" id="SignalP"/>
    </source>
</evidence>
<feature type="chain" id="PRO_5038661035" description="Prokaryotic membrane lipoprotein lipid attachment site profile" evidence="1">
    <location>
        <begin position="20"/>
        <end position="293"/>
    </location>
</feature>
<gene>
    <name evidence="2" type="ORF">ERS852450_00578</name>
</gene>
<feature type="signal peptide" evidence="1">
    <location>
        <begin position="1"/>
        <end position="19"/>
    </location>
</feature>
<dbReference type="AlphaFoldDB" id="A0A173ZLU2"/>
<reference evidence="2 3" key="1">
    <citation type="submission" date="2015-09" db="EMBL/GenBank/DDBJ databases">
        <authorList>
            <consortium name="Pathogen Informatics"/>
        </authorList>
    </citation>
    <scope>NUCLEOTIDE SEQUENCE [LARGE SCALE GENOMIC DNA]</scope>
    <source>
        <strain evidence="2 3">2789STDY5834835</strain>
    </source>
</reference>
<evidence type="ECO:0000313" key="2">
    <source>
        <dbReference type="EMBL" id="CUN76188.1"/>
    </source>
</evidence>
<dbReference type="Proteomes" id="UP000095679">
    <property type="component" value="Unassembled WGS sequence"/>
</dbReference>
<accession>A0A173ZLU2</accession>
<dbReference type="EMBL" id="CYZL01000004">
    <property type="protein sequence ID" value="CUN76188.1"/>
    <property type="molecule type" value="Genomic_DNA"/>
</dbReference>
<protein>
    <recommendedName>
        <fullName evidence="4">Prokaryotic membrane lipoprotein lipid attachment site profile</fullName>
    </recommendedName>
</protein>
<evidence type="ECO:0008006" key="4">
    <source>
        <dbReference type="Google" id="ProtNLM"/>
    </source>
</evidence>
<dbReference type="RefSeq" id="WP_172677251.1">
    <property type="nucleotide sequence ID" value="NZ_CAKXHE010000001.1"/>
</dbReference>
<dbReference type="PROSITE" id="PS51257">
    <property type="entry name" value="PROKAR_LIPOPROTEIN"/>
    <property type="match status" value="1"/>
</dbReference>
<organism evidence="2 3">
    <name type="scientific">Anaerobutyricum hallii</name>
    <dbReference type="NCBI Taxonomy" id="39488"/>
    <lineage>
        <taxon>Bacteria</taxon>
        <taxon>Bacillati</taxon>
        <taxon>Bacillota</taxon>
        <taxon>Clostridia</taxon>
        <taxon>Lachnospirales</taxon>
        <taxon>Lachnospiraceae</taxon>
        <taxon>Anaerobutyricum</taxon>
    </lineage>
</organism>